<dbReference type="SUPFAM" id="SSF49562">
    <property type="entry name" value="C2 domain (Calcium/lipid-binding domain, CaLB)"/>
    <property type="match status" value="1"/>
</dbReference>
<dbReference type="SMART" id="SM00239">
    <property type="entry name" value="C2"/>
    <property type="match status" value="1"/>
</dbReference>
<dbReference type="AlphaFoldDB" id="A0AAV2FJX9"/>
<evidence type="ECO:0000313" key="3">
    <source>
        <dbReference type="EMBL" id="CAL1398636.1"/>
    </source>
</evidence>
<feature type="domain" description="C2" evidence="2">
    <location>
        <begin position="1"/>
        <end position="110"/>
    </location>
</feature>
<evidence type="ECO:0000256" key="1">
    <source>
        <dbReference type="SAM" id="MobiDB-lite"/>
    </source>
</evidence>
<dbReference type="InterPro" id="IPR044750">
    <property type="entry name" value="C2_SRC2/BAP"/>
</dbReference>
<dbReference type="PROSITE" id="PS50004">
    <property type="entry name" value="C2"/>
    <property type="match status" value="1"/>
</dbReference>
<dbReference type="Proteomes" id="UP001497516">
    <property type="component" value="Chromosome 7"/>
</dbReference>
<accession>A0AAV2FJX9</accession>
<dbReference type="PANTHER" id="PTHR32246:SF69">
    <property type="entry name" value="CALCIUM-DEPENDENT LIPID-BINDING (CALB DOMAIN) FAMILY PROTEIN"/>
    <property type="match status" value="1"/>
</dbReference>
<keyword evidence="4" id="KW-1185">Reference proteome</keyword>
<dbReference type="CDD" id="cd04051">
    <property type="entry name" value="C2_SRC2_like"/>
    <property type="match status" value="1"/>
</dbReference>
<evidence type="ECO:0000259" key="2">
    <source>
        <dbReference type="PROSITE" id="PS50004"/>
    </source>
</evidence>
<feature type="compositionally biased region" description="Low complexity" evidence="1">
    <location>
        <begin position="188"/>
        <end position="201"/>
    </location>
</feature>
<dbReference type="InterPro" id="IPR000008">
    <property type="entry name" value="C2_dom"/>
</dbReference>
<reference evidence="3 4" key="1">
    <citation type="submission" date="2024-04" db="EMBL/GenBank/DDBJ databases">
        <authorList>
            <person name="Fracassetti M."/>
        </authorList>
    </citation>
    <scope>NUCLEOTIDE SEQUENCE [LARGE SCALE GENOMIC DNA]</scope>
</reference>
<dbReference type="Pfam" id="PF00168">
    <property type="entry name" value="C2"/>
    <property type="match status" value="1"/>
</dbReference>
<dbReference type="EMBL" id="OZ034820">
    <property type="protein sequence ID" value="CAL1398636.1"/>
    <property type="molecule type" value="Genomic_DNA"/>
</dbReference>
<dbReference type="PANTHER" id="PTHR32246">
    <property type="entry name" value="INGRESSION PROTEIN FIC1"/>
    <property type="match status" value="1"/>
</dbReference>
<dbReference type="Gene3D" id="2.60.40.150">
    <property type="entry name" value="C2 domain"/>
    <property type="match status" value="1"/>
</dbReference>
<proteinExistence type="predicted"/>
<gene>
    <name evidence="3" type="ORF">LTRI10_LOCUS38858</name>
</gene>
<evidence type="ECO:0000313" key="4">
    <source>
        <dbReference type="Proteomes" id="UP001497516"/>
    </source>
</evidence>
<feature type="region of interest" description="Disordered" evidence="1">
    <location>
        <begin position="157"/>
        <end position="201"/>
    </location>
</feature>
<dbReference type="GO" id="GO:0006952">
    <property type="term" value="P:defense response"/>
    <property type="evidence" value="ECO:0007669"/>
    <property type="project" value="InterPro"/>
</dbReference>
<name>A0AAV2FJX9_9ROSI</name>
<dbReference type="InterPro" id="IPR035892">
    <property type="entry name" value="C2_domain_sf"/>
</dbReference>
<organism evidence="3 4">
    <name type="scientific">Linum trigynum</name>
    <dbReference type="NCBI Taxonomy" id="586398"/>
    <lineage>
        <taxon>Eukaryota</taxon>
        <taxon>Viridiplantae</taxon>
        <taxon>Streptophyta</taxon>
        <taxon>Embryophyta</taxon>
        <taxon>Tracheophyta</taxon>
        <taxon>Spermatophyta</taxon>
        <taxon>Magnoliopsida</taxon>
        <taxon>eudicotyledons</taxon>
        <taxon>Gunneridae</taxon>
        <taxon>Pentapetalae</taxon>
        <taxon>rosids</taxon>
        <taxon>fabids</taxon>
        <taxon>Malpighiales</taxon>
        <taxon>Linaceae</taxon>
        <taxon>Linum</taxon>
    </lineage>
</organism>
<sequence length="259" mass="28075">MESKILEINLISAQGLKPPSAKLRQLQTYAVVWIHSAAKLRTQVDRVGGANPTWNDKFLFRVSPNFLSNDTSGVSVEIYAVGCLRDSLVGTVRFLISNLSLSSPPADTPSFTALQIHRPSGRCHGVLNIGASAIDAADFTAWKGESAIGYRELMGNRAKNPRRSRGSKEAAAAREDRENSCCESGEFSDGTDSTTSSSSNASTALKDLTKLQELARNSHLRASSDGGVLCGLLMQRRIRLCRSDPNLRDPDYSGSEKEN</sequence>
<protein>
    <recommendedName>
        <fullName evidence="2">C2 domain-containing protein</fullName>
    </recommendedName>
</protein>
<feature type="compositionally biased region" description="Basic and acidic residues" evidence="1">
    <location>
        <begin position="166"/>
        <end position="180"/>
    </location>
</feature>